<dbReference type="GeneID" id="45418653"/>
<dbReference type="RefSeq" id="WP_016651911.1">
    <property type="nucleotide sequence ID" value="NZ_BHGD02000043.1"/>
</dbReference>
<dbReference type="EMBL" id="VMTP01000104">
    <property type="protein sequence ID" value="TVT77103.1"/>
    <property type="molecule type" value="Genomic_DNA"/>
</dbReference>
<gene>
    <name evidence="1" type="ORF">F907_01068</name>
    <name evidence="2" type="ORF">FPV60_19470</name>
</gene>
<comment type="caution">
    <text evidence="1">The sequence shown here is derived from an EMBL/GenBank/DDBJ whole genome shotgun (WGS) entry which is preliminary data.</text>
</comment>
<dbReference type="Proteomes" id="UP000014559">
    <property type="component" value="Unassembled WGS sequence"/>
</dbReference>
<accession>S3TFF4</accession>
<reference evidence="2 4" key="2">
    <citation type="submission" date="2019-07" db="EMBL/GenBank/DDBJ databases">
        <title>Draft Genome Sequence of the first blaOXA-58-Harboring Acinetobacter colistiniresistens clinical isolate from Brazil.</title>
        <authorList>
            <person name="Favaro L.S."/>
            <person name="Paula-Petroli S.B."/>
            <person name="Moura C.F."/>
            <person name="Tognim M.C.B."/>
            <person name="Venancio E.J."/>
            <person name="Yamada-Ogatta S.F."/>
            <person name="Carrara-Marroni F.E."/>
        </authorList>
    </citation>
    <scope>NUCLEOTIDE SEQUENCE [LARGE SCALE GENOMIC DNA]</scope>
    <source>
        <strain evidence="2 4">DL</strain>
    </source>
</reference>
<name>S3TFF4_9GAMM</name>
<evidence type="ECO:0000313" key="2">
    <source>
        <dbReference type="EMBL" id="TVT77103.1"/>
    </source>
</evidence>
<sequence>MEQLKVGDAMGLESAPSLITIITIHDENPDVNGKIKRRKSDKFRLEAIIIFEMMLIFNLKNRTASFIENNFS</sequence>
<dbReference type="EMBL" id="ATGK01000009">
    <property type="protein sequence ID" value="EPG38484.1"/>
    <property type="molecule type" value="Genomic_DNA"/>
</dbReference>
<organism evidence="1 3">
    <name type="scientific">Acinetobacter colistiniresistens</name>
    <dbReference type="NCBI Taxonomy" id="280145"/>
    <lineage>
        <taxon>Bacteria</taxon>
        <taxon>Pseudomonadati</taxon>
        <taxon>Pseudomonadota</taxon>
        <taxon>Gammaproteobacteria</taxon>
        <taxon>Moraxellales</taxon>
        <taxon>Moraxellaceae</taxon>
        <taxon>Acinetobacter</taxon>
    </lineage>
</organism>
<evidence type="ECO:0000313" key="4">
    <source>
        <dbReference type="Proteomes" id="UP000316981"/>
    </source>
</evidence>
<reference evidence="1 3" key="1">
    <citation type="submission" date="2013-06" db="EMBL/GenBank/DDBJ databases">
        <title>The Genome Sequence of Acinetobacter sp. NIPH 2036.</title>
        <authorList>
            <consortium name="The Broad Institute Genome Sequencing Platform"/>
            <consortium name="The Broad Institute Genome Sequencing Center for Infectious Disease"/>
            <person name="Cerqueira G."/>
            <person name="Feldgarden M."/>
            <person name="Courvalin P."/>
            <person name="Perichon B."/>
            <person name="Grillot-Courvalin C."/>
            <person name="Clermont D."/>
            <person name="Rocha E."/>
            <person name="Yoon E.-J."/>
            <person name="Nemec A."/>
            <person name="Young S.K."/>
            <person name="Zeng Q."/>
            <person name="Gargeya S."/>
            <person name="Fitzgerald M."/>
            <person name="Abouelleil A."/>
            <person name="Alvarado L."/>
            <person name="Berlin A.M."/>
            <person name="Chapman S.B."/>
            <person name="Dewar J."/>
            <person name="Goldberg J."/>
            <person name="Griggs A."/>
            <person name="Gujja S."/>
            <person name="Hansen M."/>
            <person name="Howarth C."/>
            <person name="Imamovic A."/>
            <person name="Larimer J."/>
            <person name="McCowan C."/>
            <person name="Murphy C."/>
            <person name="Pearson M."/>
            <person name="Priest M."/>
            <person name="Roberts A."/>
            <person name="Saif S."/>
            <person name="Shea T."/>
            <person name="Sykes S."/>
            <person name="Wortman J."/>
            <person name="Nusbaum C."/>
            <person name="Birren B."/>
        </authorList>
    </citation>
    <scope>NUCLEOTIDE SEQUENCE [LARGE SCALE GENOMIC DNA]</scope>
    <source>
        <strain evidence="1 3">NIPH 2036</strain>
    </source>
</reference>
<dbReference type="AlphaFoldDB" id="S3TFF4"/>
<dbReference type="Proteomes" id="UP000316981">
    <property type="component" value="Unassembled WGS sequence"/>
</dbReference>
<evidence type="ECO:0000313" key="1">
    <source>
        <dbReference type="EMBL" id="EPG38484.1"/>
    </source>
</evidence>
<dbReference type="HOGENOM" id="CLU_2713212_0_0_6"/>
<evidence type="ECO:0000313" key="3">
    <source>
        <dbReference type="Proteomes" id="UP000014559"/>
    </source>
</evidence>
<proteinExistence type="predicted"/>
<protein>
    <submittedName>
        <fullName evidence="1">Uncharacterized protein</fullName>
    </submittedName>
</protein>